<organism evidence="2 3">
    <name type="scientific">Marinobacter confluentis</name>
    <dbReference type="NCBI Taxonomy" id="1697557"/>
    <lineage>
        <taxon>Bacteria</taxon>
        <taxon>Pseudomonadati</taxon>
        <taxon>Pseudomonadota</taxon>
        <taxon>Gammaproteobacteria</taxon>
        <taxon>Pseudomonadales</taxon>
        <taxon>Marinobacteraceae</taxon>
        <taxon>Marinobacter</taxon>
    </lineage>
</organism>
<reference evidence="2 3" key="1">
    <citation type="submission" date="2019-04" db="EMBL/GenBank/DDBJ databases">
        <authorList>
            <person name="Park S."/>
            <person name="Yoon J.-H."/>
        </authorList>
    </citation>
    <scope>NUCLEOTIDE SEQUENCE [LARGE SCALE GENOMIC DNA]</scope>
    <source>
        <strain evidence="2 3">HJM-18</strain>
    </source>
</reference>
<proteinExistence type="predicted"/>
<keyword evidence="3" id="KW-1185">Reference proteome</keyword>
<evidence type="ECO:0000256" key="1">
    <source>
        <dbReference type="SAM" id="SignalP"/>
    </source>
</evidence>
<keyword evidence="1" id="KW-0732">Signal</keyword>
<dbReference type="RefSeq" id="WP_135801955.1">
    <property type="nucleotide sequence ID" value="NZ_SRPF01000001.1"/>
</dbReference>
<dbReference type="OrthoDB" id="6368372at2"/>
<feature type="chain" id="PRO_5021352756" evidence="1">
    <location>
        <begin position="27"/>
        <end position="190"/>
    </location>
</feature>
<name>A0A4Z1C7G1_9GAMM</name>
<accession>A0A4Z1C7G1</accession>
<dbReference type="Proteomes" id="UP000298325">
    <property type="component" value="Unassembled WGS sequence"/>
</dbReference>
<dbReference type="EMBL" id="SRPF01000001">
    <property type="protein sequence ID" value="TGN41570.1"/>
    <property type="molecule type" value="Genomic_DNA"/>
</dbReference>
<gene>
    <name evidence="2" type="ORF">E5Q11_03290</name>
</gene>
<comment type="caution">
    <text evidence="2">The sequence shown here is derived from an EMBL/GenBank/DDBJ whole genome shotgun (WGS) entry which is preliminary data.</text>
</comment>
<evidence type="ECO:0000313" key="3">
    <source>
        <dbReference type="Proteomes" id="UP000298325"/>
    </source>
</evidence>
<dbReference type="AlphaFoldDB" id="A0A4Z1C7G1"/>
<evidence type="ECO:0000313" key="2">
    <source>
        <dbReference type="EMBL" id="TGN41570.1"/>
    </source>
</evidence>
<sequence length="190" mass="20580">MPLNRTLSAMLFTGALFSFGGSAAFAQGAESQEVPSPEEVKEEAQANTKYLAAQALKKAKSLMDTYGEFAPFGAGLFQDGEVNFVWAVKPGESTDGLNPILVLNAIRRALNTQAQTGRILGSAVIYQYQRNADGEVTPQINIELEYLNGYAEVIATEYEQGGDGIEFTSSARQQFEPKVFVEPNENIAAQ</sequence>
<feature type="signal peptide" evidence="1">
    <location>
        <begin position="1"/>
        <end position="26"/>
    </location>
</feature>
<protein>
    <submittedName>
        <fullName evidence="2">Uncharacterized protein</fullName>
    </submittedName>
</protein>